<evidence type="ECO:0000256" key="6">
    <source>
        <dbReference type="ARBA" id="ARBA00023136"/>
    </source>
</evidence>
<feature type="transmembrane region" description="Helical" evidence="8">
    <location>
        <begin position="215"/>
        <end position="233"/>
    </location>
</feature>
<evidence type="ECO:0000256" key="8">
    <source>
        <dbReference type="SAM" id="Phobius"/>
    </source>
</evidence>
<evidence type="ECO:0000259" key="9">
    <source>
        <dbReference type="Pfam" id="PF00892"/>
    </source>
</evidence>
<feature type="transmembrane region" description="Helical" evidence="8">
    <location>
        <begin position="77"/>
        <end position="96"/>
    </location>
</feature>
<dbReference type="SUPFAM" id="SSF103481">
    <property type="entry name" value="Multidrug resistance efflux transporter EmrE"/>
    <property type="match status" value="2"/>
</dbReference>
<feature type="compositionally biased region" description="Basic and acidic residues" evidence="7">
    <location>
        <begin position="333"/>
        <end position="351"/>
    </location>
</feature>
<dbReference type="EMBL" id="JAOQKC010000001">
    <property type="protein sequence ID" value="MCU6695327.1"/>
    <property type="molecule type" value="Genomic_DNA"/>
</dbReference>
<comment type="caution">
    <text evidence="10">The sequence shown here is derived from an EMBL/GenBank/DDBJ whole genome shotgun (WGS) entry which is preliminary data.</text>
</comment>
<protein>
    <submittedName>
        <fullName evidence="10">DMT family transporter</fullName>
    </submittedName>
</protein>
<gene>
    <name evidence="10" type="ORF">OCV63_00210</name>
</gene>
<evidence type="ECO:0000256" key="4">
    <source>
        <dbReference type="ARBA" id="ARBA00022692"/>
    </source>
</evidence>
<evidence type="ECO:0000256" key="3">
    <source>
        <dbReference type="ARBA" id="ARBA00022475"/>
    </source>
</evidence>
<feature type="transmembrane region" description="Helical" evidence="8">
    <location>
        <begin position="102"/>
        <end position="121"/>
    </location>
</feature>
<feature type="transmembrane region" description="Helical" evidence="8">
    <location>
        <begin position="181"/>
        <end position="203"/>
    </location>
</feature>
<dbReference type="PANTHER" id="PTHR42920:SF11">
    <property type="entry name" value="INNER MEMBRANE PROTEIN YTFF"/>
    <property type="match status" value="1"/>
</dbReference>
<feature type="transmembrane region" description="Helical" evidence="8">
    <location>
        <begin position="268"/>
        <end position="287"/>
    </location>
</feature>
<evidence type="ECO:0000313" key="10">
    <source>
        <dbReference type="EMBL" id="MCU6695327.1"/>
    </source>
</evidence>
<proteinExistence type="inferred from homology"/>
<accession>A0ABT2RSN1</accession>
<keyword evidence="4 8" id="KW-0812">Transmembrane</keyword>
<sequence length="351" mass="39032">MNKKRQAMAVVLALLAAIFYAINTPFSKILLNQIPPTMMAAFLYLGAGIGVGFLYLFRVKGEDKSERLTRKDFPYTIGMIVLDIAAPIFLMIGIRIGSASNASLLGNFEIVTTTLIALLVFKEKVTARLWAAIGFITVSSIVLSFEGSGSFQFSLGSLFVILATSCWGLENNCTRKISDKSTYEIVFLKGIFSGGGSLMISFILREQIPEWKDMMLAMLLGFVAYGLSIFMYIRAQKDLGAAKTSAYYAVAPFIGTFLAFLINGEKLTAAYFVGLIFMLIGSIMVVYDTMVRYHFHEHSHTIVHVHNGRIHTHVITHVHEHHHITSGKKHGHTHGDYKNSEEHRLAHLSDK</sequence>
<dbReference type="Proteomes" id="UP001652461">
    <property type="component" value="Unassembled WGS sequence"/>
</dbReference>
<feature type="region of interest" description="Disordered" evidence="7">
    <location>
        <begin position="324"/>
        <end position="351"/>
    </location>
</feature>
<evidence type="ECO:0000256" key="1">
    <source>
        <dbReference type="ARBA" id="ARBA00004651"/>
    </source>
</evidence>
<feature type="transmembrane region" description="Helical" evidence="8">
    <location>
        <begin position="151"/>
        <end position="169"/>
    </location>
</feature>
<comment type="similarity">
    <text evidence="2">Belongs to the EamA transporter family.</text>
</comment>
<dbReference type="PANTHER" id="PTHR42920">
    <property type="entry name" value="OS03G0707200 PROTEIN-RELATED"/>
    <property type="match status" value="1"/>
</dbReference>
<keyword evidence="6 8" id="KW-0472">Membrane</keyword>
<dbReference type="InterPro" id="IPR037185">
    <property type="entry name" value="EmrE-like"/>
</dbReference>
<feature type="transmembrane region" description="Helical" evidence="8">
    <location>
        <begin position="128"/>
        <end position="145"/>
    </location>
</feature>
<evidence type="ECO:0000256" key="2">
    <source>
        <dbReference type="ARBA" id="ARBA00007362"/>
    </source>
</evidence>
<comment type="subcellular location">
    <subcellularLocation>
        <location evidence="1">Cell membrane</location>
        <topology evidence="1">Multi-pass membrane protein</topology>
    </subcellularLocation>
</comment>
<keyword evidence="5 8" id="KW-1133">Transmembrane helix</keyword>
<feature type="domain" description="EamA" evidence="9">
    <location>
        <begin position="8"/>
        <end position="144"/>
    </location>
</feature>
<keyword evidence="3" id="KW-1003">Cell membrane</keyword>
<dbReference type="InterPro" id="IPR000620">
    <property type="entry name" value="EamA_dom"/>
</dbReference>
<organism evidence="10 11">
    <name type="scientific">Laedolimicola ammoniilytica</name>
    <dbReference type="NCBI Taxonomy" id="2981771"/>
    <lineage>
        <taxon>Bacteria</taxon>
        <taxon>Bacillati</taxon>
        <taxon>Bacillota</taxon>
        <taxon>Clostridia</taxon>
        <taxon>Lachnospirales</taxon>
        <taxon>Lachnospiraceae</taxon>
        <taxon>Laedolimicola</taxon>
    </lineage>
</organism>
<keyword evidence="11" id="KW-1185">Reference proteome</keyword>
<feature type="transmembrane region" description="Helical" evidence="8">
    <location>
        <begin position="245"/>
        <end position="262"/>
    </location>
</feature>
<dbReference type="Pfam" id="PF00892">
    <property type="entry name" value="EamA"/>
    <property type="match status" value="2"/>
</dbReference>
<feature type="domain" description="EamA" evidence="9">
    <location>
        <begin position="155"/>
        <end position="286"/>
    </location>
</feature>
<name>A0ABT2RSN1_9FIRM</name>
<dbReference type="Gene3D" id="1.10.3730.20">
    <property type="match status" value="1"/>
</dbReference>
<evidence type="ECO:0000256" key="5">
    <source>
        <dbReference type="ARBA" id="ARBA00022989"/>
    </source>
</evidence>
<evidence type="ECO:0000256" key="7">
    <source>
        <dbReference type="SAM" id="MobiDB-lite"/>
    </source>
</evidence>
<feature type="transmembrane region" description="Helical" evidence="8">
    <location>
        <begin position="37"/>
        <end position="57"/>
    </location>
</feature>
<dbReference type="InterPro" id="IPR051258">
    <property type="entry name" value="Diverse_Substrate_Transporter"/>
</dbReference>
<evidence type="ECO:0000313" key="11">
    <source>
        <dbReference type="Proteomes" id="UP001652461"/>
    </source>
</evidence>
<dbReference type="RefSeq" id="WP_158361304.1">
    <property type="nucleotide sequence ID" value="NZ_JAOQKC010000001.1"/>
</dbReference>
<reference evidence="10 11" key="1">
    <citation type="journal article" date="2021" name="ISME Commun">
        <title>Automated analysis of genomic sequences facilitates high-throughput and comprehensive description of bacteria.</title>
        <authorList>
            <person name="Hitch T.C.A."/>
        </authorList>
    </citation>
    <scope>NUCLEOTIDE SEQUENCE [LARGE SCALE GENOMIC DNA]</scope>
    <source>
        <strain evidence="10 11">Sanger_04</strain>
    </source>
</reference>